<keyword evidence="1" id="KW-0805">Transcription regulation</keyword>
<dbReference type="InterPro" id="IPR050707">
    <property type="entry name" value="HTH_MetabolicPath_Reg"/>
</dbReference>
<evidence type="ECO:0000313" key="7">
    <source>
        <dbReference type="Proteomes" id="UP000176037"/>
    </source>
</evidence>
<dbReference type="Pfam" id="PF01614">
    <property type="entry name" value="IclR_C"/>
    <property type="match status" value="1"/>
</dbReference>
<dbReference type="GO" id="GO:0003677">
    <property type="term" value="F:DNA binding"/>
    <property type="evidence" value="ECO:0007669"/>
    <property type="project" value="UniProtKB-KW"/>
</dbReference>
<dbReference type="RefSeq" id="WP_070174552.1">
    <property type="nucleotide sequence ID" value="NZ_BMJR01000004.1"/>
</dbReference>
<dbReference type="GO" id="GO:0045893">
    <property type="term" value="P:positive regulation of DNA-templated transcription"/>
    <property type="evidence" value="ECO:0007669"/>
    <property type="project" value="InterPro"/>
</dbReference>
<accession>A0A1E8FLZ5</accession>
<dbReference type="Pfam" id="PF09339">
    <property type="entry name" value="HTH_IclR"/>
    <property type="match status" value="1"/>
</dbReference>
<dbReference type="GO" id="GO:0045892">
    <property type="term" value="P:negative regulation of DNA-templated transcription"/>
    <property type="evidence" value="ECO:0007669"/>
    <property type="project" value="TreeGrafter"/>
</dbReference>
<dbReference type="PROSITE" id="PS51078">
    <property type="entry name" value="ICLR_ED"/>
    <property type="match status" value="1"/>
</dbReference>
<proteinExistence type="predicted"/>
<organism evidence="6 7">
    <name type="scientific">Alteromonas lipolytica</name>
    <dbReference type="NCBI Taxonomy" id="1856405"/>
    <lineage>
        <taxon>Bacteria</taxon>
        <taxon>Pseudomonadati</taxon>
        <taxon>Pseudomonadota</taxon>
        <taxon>Gammaproteobacteria</taxon>
        <taxon>Alteromonadales</taxon>
        <taxon>Alteromonadaceae</taxon>
        <taxon>Alteromonas/Salinimonas group</taxon>
        <taxon>Alteromonas</taxon>
    </lineage>
</organism>
<dbReference type="SMART" id="SM00346">
    <property type="entry name" value="HTH_ICLR"/>
    <property type="match status" value="1"/>
</dbReference>
<dbReference type="InterPro" id="IPR036388">
    <property type="entry name" value="WH-like_DNA-bd_sf"/>
</dbReference>
<dbReference type="PROSITE" id="PS51077">
    <property type="entry name" value="HTH_ICLR"/>
    <property type="match status" value="1"/>
</dbReference>
<keyword evidence="2" id="KW-0238">DNA-binding</keyword>
<protein>
    <submittedName>
        <fullName evidence="6">IclR family transcriptional regulator</fullName>
    </submittedName>
</protein>
<dbReference type="PANTHER" id="PTHR30136">
    <property type="entry name" value="HELIX-TURN-HELIX TRANSCRIPTIONAL REGULATOR, ICLR FAMILY"/>
    <property type="match status" value="1"/>
</dbReference>
<evidence type="ECO:0000313" key="6">
    <source>
        <dbReference type="EMBL" id="OFI36443.1"/>
    </source>
</evidence>
<gene>
    <name evidence="6" type="ORF">BFC17_00040</name>
</gene>
<dbReference type="AlphaFoldDB" id="A0A1E8FLZ5"/>
<dbReference type="PANTHER" id="PTHR30136:SF34">
    <property type="entry name" value="TRANSCRIPTIONAL REGULATOR"/>
    <property type="match status" value="1"/>
</dbReference>
<comment type="caution">
    <text evidence="6">The sequence shown here is derived from an EMBL/GenBank/DDBJ whole genome shotgun (WGS) entry which is preliminary data.</text>
</comment>
<dbReference type="InterPro" id="IPR014757">
    <property type="entry name" value="Tscrpt_reg_IclR_C"/>
</dbReference>
<dbReference type="Gene3D" id="3.30.450.40">
    <property type="match status" value="1"/>
</dbReference>
<dbReference type="Gene3D" id="1.10.10.10">
    <property type="entry name" value="Winged helix-like DNA-binding domain superfamily/Winged helix DNA-binding domain"/>
    <property type="match status" value="1"/>
</dbReference>
<dbReference type="GO" id="GO:0003700">
    <property type="term" value="F:DNA-binding transcription factor activity"/>
    <property type="evidence" value="ECO:0007669"/>
    <property type="project" value="TreeGrafter"/>
</dbReference>
<dbReference type="InterPro" id="IPR036390">
    <property type="entry name" value="WH_DNA-bd_sf"/>
</dbReference>
<feature type="domain" description="HTH iclR-type" evidence="4">
    <location>
        <begin position="14"/>
        <end position="74"/>
    </location>
</feature>
<evidence type="ECO:0000256" key="2">
    <source>
        <dbReference type="ARBA" id="ARBA00023125"/>
    </source>
</evidence>
<dbReference type="Proteomes" id="UP000176037">
    <property type="component" value="Unassembled WGS sequence"/>
</dbReference>
<name>A0A1E8FLZ5_9ALTE</name>
<evidence type="ECO:0000256" key="1">
    <source>
        <dbReference type="ARBA" id="ARBA00023015"/>
    </source>
</evidence>
<sequence>MSDDKILPDHRDYISALATGLEVLAAFDAEHQQMTLTQVAERMGIDRAKARRFLLTLHALGFIRRDGRVFALTPKVLTLGQAYTASNNYLAVVEHYLKDITLSLGESASLGKLDGQYVVYVARSPASHRLMSINITTGTRLPAPYTSMGRVLAAWLDSAEQKVWLSEAQLTAHTRRSVTTPEALKEVLDVTREQGYNIVDQELEEGLRSVAVPVFSGKGGLIGAMNVSTNASRVSLETLTNECLPVLQQAAQNIRADTR</sequence>
<dbReference type="NCBIfam" id="TIGR02431">
    <property type="entry name" value="pcaR_pcaU"/>
    <property type="match status" value="1"/>
</dbReference>
<feature type="domain" description="IclR-ED" evidence="5">
    <location>
        <begin position="75"/>
        <end position="259"/>
    </location>
</feature>
<evidence type="ECO:0000259" key="4">
    <source>
        <dbReference type="PROSITE" id="PS51077"/>
    </source>
</evidence>
<dbReference type="InterPro" id="IPR029016">
    <property type="entry name" value="GAF-like_dom_sf"/>
</dbReference>
<dbReference type="SUPFAM" id="SSF46785">
    <property type="entry name" value="Winged helix' DNA-binding domain"/>
    <property type="match status" value="1"/>
</dbReference>
<evidence type="ECO:0000259" key="5">
    <source>
        <dbReference type="PROSITE" id="PS51078"/>
    </source>
</evidence>
<dbReference type="GO" id="GO:0046278">
    <property type="term" value="P:3,4-dihydroxybenzoate metabolic process"/>
    <property type="evidence" value="ECO:0007669"/>
    <property type="project" value="InterPro"/>
</dbReference>
<evidence type="ECO:0000256" key="3">
    <source>
        <dbReference type="ARBA" id="ARBA00023163"/>
    </source>
</evidence>
<dbReference type="InterPro" id="IPR012794">
    <property type="entry name" value="PcaR_PcaU"/>
</dbReference>
<dbReference type="InterPro" id="IPR005471">
    <property type="entry name" value="Tscrpt_reg_IclR_N"/>
</dbReference>
<dbReference type="STRING" id="1856405.BFC17_00040"/>
<reference evidence="6 7" key="1">
    <citation type="submission" date="2016-09" db="EMBL/GenBank/DDBJ databases">
        <title>Alteromonas lipolytica, a new species isolated from sea water.</title>
        <authorList>
            <person name="Wu Y.-H."/>
            <person name="Cheng H."/>
            <person name="Xu X.-W."/>
        </authorList>
    </citation>
    <scope>NUCLEOTIDE SEQUENCE [LARGE SCALE GENOMIC DNA]</scope>
    <source>
        <strain evidence="6 7">JW12</strain>
    </source>
</reference>
<keyword evidence="3" id="KW-0804">Transcription</keyword>
<dbReference type="EMBL" id="MJIC01000001">
    <property type="protein sequence ID" value="OFI36443.1"/>
    <property type="molecule type" value="Genomic_DNA"/>
</dbReference>
<dbReference type="SUPFAM" id="SSF55781">
    <property type="entry name" value="GAF domain-like"/>
    <property type="match status" value="1"/>
</dbReference>
<keyword evidence="7" id="KW-1185">Reference proteome</keyword>
<dbReference type="OrthoDB" id="9807558at2"/>